<feature type="region of interest" description="Disordered" evidence="3">
    <location>
        <begin position="121"/>
        <end position="159"/>
    </location>
</feature>
<dbReference type="PANTHER" id="PTHR32401">
    <property type="entry name" value="CONCANAVALIN A-LIKE LECTIN FAMILY PROTEIN"/>
    <property type="match status" value="1"/>
</dbReference>
<keyword evidence="4" id="KW-0472">Membrane</keyword>
<dbReference type="Proteomes" id="UP001457282">
    <property type="component" value="Unassembled WGS sequence"/>
</dbReference>
<comment type="caution">
    <text evidence="6">The sequence shown here is derived from an EMBL/GenBank/DDBJ whole genome shotgun (WGS) entry which is preliminary data.</text>
</comment>
<dbReference type="SUPFAM" id="SSF49899">
    <property type="entry name" value="Concanavalin A-like lectins/glucanases"/>
    <property type="match status" value="1"/>
</dbReference>
<keyword evidence="4" id="KW-1133">Transmembrane helix</keyword>
<feature type="compositionally biased region" description="Basic residues" evidence="3">
    <location>
        <begin position="149"/>
        <end position="159"/>
    </location>
</feature>
<evidence type="ECO:0000313" key="7">
    <source>
        <dbReference type="Proteomes" id="UP001457282"/>
    </source>
</evidence>
<protein>
    <recommendedName>
        <fullName evidence="5">Legume lectin domain-containing protein</fullName>
    </recommendedName>
</protein>
<proteinExistence type="inferred from homology"/>
<dbReference type="EMBL" id="JBEDUW010000004">
    <property type="protein sequence ID" value="KAK9933932.1"/>
    <property type="molecule type" value="Genomic_DNA"/>
</dbReference>
<comment type="similarity">
    <text evidence="1">Belongs to the leguminous lectin family.</text>
</comment>
<evidence type="ECO:0000259" key="5">
    <source>
        <dbReference type="Pfam" id="PF00139"/>
    </source>
</evidence>
<feature type="transmembrane region" description="Helical" evidence="4">
    <location>
        <begin position="484"/>
        <end position="510"/>
    </location>
</feature>
<evidence type="ECO:0000256" key="2">
    <source>
        <dbReference type="ARBA" id="ARBA00022734"/>
    </source>
</evidence>
<name>A0AAW1XDY0_RUBAR</name>
<evidence type="ECO:0000256" key="1">
    <source>
        <dbReference type="ARBA" id="ARBA00007606"/>
    </source>
</evidence>
<dbReference type="InterPro" id="IPR050258">
    <property type="entry name" value="Leguminous_Lectin"/>
</dbReference>
<evidence type="ECO:0000313" key="6">
    <source>
        <dbReference type="EMBL" id="KAK9933932.1"/>
    </source>
</evidence>
<keyword evidence="4" id="KW-0812">Transmembrane</keyword>
<dbReference type="InterPro" id="IPR001220">
    <property type="entry name" value="Legume_lectin_dom"/>
</dbReference>
<sequence length="576" mass="63792">MSSKKEEKAQAAAERIKAQALSAAKGLSRAQAERAAAAAARNVNAYGQKEEGPSRWQEKREAKRQMYLMSTEKAVRLGERKDLKANVSTIGSVASQCQKCFQPGHWTYECKNERVYISRPSRTQQLKNPKLKMKASISYDLDNPDPDTKRKRPVKSRQRKARGSIGELLILAVIVRLQFLRLIVGHHLLQVLSILLKGVVRITVHHLIQRRREGAVGRRSKRQGVEGTPHHLNLLIQSQLLNLILMIGEAGRRARGTAESVELSAVDANKKQSVGRATYRESFLLRENATGKLAGFTTDFAFVIESQGKNSYANGLAFFPAPSGSLRNRTLGKGSLSIGLPVNASKTHQYPFVAVEFDIHQNNLSAIGDPFGDHVGIDVNSLKSTVTKPWNGSISDGQHNTARISYDSQSKNLSVSFTPYVNGTQVMRYLDYIVDLNQYLPNRVIVGFSAATDIHLTALYKIQSWSFNSTSLVKPKSSGKHAKIGLAAGLGSGGCFLLVFGGFGLFWFMILWKKRNGGETSDYEDPMVHDFNIDDEFEKALALGSFLIGSWLKGLVILMRERSWEKEGLVGFIEAS</sequence>
<dbReference type="Pfam" id="PF13917">
    <property type="entry name" value="zf-CCHC_3"/>
    <property type="match status" value="1"/>
</dbReference>
<dbReference type="AlphaFoldDB" id="A0AAW1XDY0"/>
<dbReference type="Gene3D" id="2.60.120.200">
    <property type="match status" value="1"/>
</dbReference>
<evidence type="ECO:0000256" key="3">
    <source>
        <dbReference type="SAM" id="MobiDB-lite"/>
    </source>
</evidence>
<accession>A0AAW1XDY0</accession>
<dbReference type="Pfam" id="PF00139">
    <property type="entry name" value="Lectin_legB"/>
    <property type="match status" value="1"/>
</dbReference>
<dbReference type="CDD" id="cd06899">
    <property type="entry name" value="lectin_legume_LecRK_Arcelin_ConA"/>
    <property type="match status" value="1"/>
</dbReference>
<keyword evidence="7" id="KW-1185">Reference proteome</keyword>
<evidence type="ECO:0000256" key="4">
    <source>
        <dbReference type="SAM" id="Phobius"/>
    </source>
</evidence>
<organism evidence="6 7">
    <name type="scientific">Rubus argutus</name>
    <name type="common">Southern blackberry</name>
    <dbReference type="NCBI Taxonomy" id="59490"/>
    <lineage>
        <taxon>Eukaryota</taxon>
        <taxon>Viridiplantae</taxon>
        <taxon>Streptophyta</taxon>
        <taxon>Embryophyta</taxon>
        <taxon>Tracheophyta</taxon>
        <taxon>Spermatophyta</taxon>
        <taxon>Magnoliopsida</taxon>
        <taxon>eudicotyledons</taxon>
        <taxon>Gunneridae</taxon>
        <taxon>Pentapetalae</taxon>
        <taxon>rosids</taxon>
        <taxon>fabids</taxon>
        <taxon>Rosales</taxon>
        <taxon>Rosaceae</taxon>
        <taxon>Rosoideae</taxon>
        <taxon>Rosoideae incertae sedis</taxon>
        <taxon>Rubus</taxon>
    </lineage>
</organism>
<gene>
    <name evidence="6" type="ORF">M0R45_021101</name>
</gene>
<dbReference type="GO" id="GO:0030246">
    <property type="term" value="F:carbohydrate binding"/>
    <property type="evidence" value="ECO:0007669"/>
    <property type="project" value="UniProtKB-KW"/>
</dbReference>
<feature type="domain" description="Legume lectin" evidence="5">
    <location>
        <begin position="259"/>
        <end position="477"/>
    </location>
</feature>
<dbReference type="PANTHER" id="PTHR32401:SF49">
    <property type="entry name" value="OS10G0129200 PROTEIN"/>
    <property type="match status" value="1"/>
</dbReference>
<keyword evidence="2" id="KW-0430">Lectin</keyword>
<dbReference type="InterPro" id="IPR013320">
    <property type="entry name" value="ConA-like_dom_sf"/>
</dbReference>
<reference evidence="6 7" key="1">
    <citation type="journal article" date="2023" name="G3 (Bethesda)">
        <title>A chromosome-length genome assembly and annotation of blackberry (Rubus argutus, cv. 'Hillquist').</title>
        <authorList>
            <person name="Bruna T."/>
            <person name="Aryal R."/>
            <person name="Dudchenko O."/>
            <person name="Sargent D.J."/>
            <person name="Mead D."/>
            <person name="Buti M."/>
            <person name="Cavallini A."/>
            <person name="Hytonen T."/>
            <person name="Andres J."/>
            <person name="Pham M."/>
            <person name="Weisz D."/>
            <person name="Mascagni F."/>
            <person name="Usai G."/>
            <person name="Natali L."/>
            <person name="Bassil N."/>
            <person name="Fernandez G.E."/>
            <person name="Lomsadze A."/>
            <person name="Armour M."/>
            <person name="Olukolu B."/>
            <person name="Poorten T."/>
            <person name="Britton C."/>
            <person name="Davik J."/>
            <person name="Ashrafi H."/>
            <person name="Aiden E.L."/>
            <person name="Borodovsky M."/>
            <person name="Worthington M."/>
        </authorList>
    </citation>
    <scope>NUCLEOTIDE SEQUENCE [LARGE SCALE GENOMIC DNA]</scope>
    <source>
        <strain evidence="6">PI 553951</strain>
    </source>
</reference>